<dbReference type="RefSeq" id="WP_072991049.1">
    <property type="nucleotide sequence ID" value="NZ_FQZB01000015.1"/>
</dbReference>
<proteinExistence type="predicted"/>
<dbReference type="OrthoDB" id="1642058at2"/>
<protein>
    <recommendedName>
        <fullName evidence="4">DUF4317 domain-containing protein</fullName>
    </recommendedName>
</protein>
<name>A0A1M6R5Y2_9CLOT</name>
<dbReference type="STRING" id="1121302.SAMN02745163_03551"/>
<keyword evidence="1" id="KW-0175">Coiled coil</keyword>
<accession>A0A1M6R5Y2</accession>
<gene>
    <name evidence="2" type="ORF">SAMN02745163_03551</name>
</gene>
<dbReference type="Proteomes" id="UP000184310">
    <property type="component" value="Unassembled WGS sequence"/>
</dbReference>
<evidence type="ECO:0000256" key="1">
    <source>
        <dbReference type="SAM" id="Coils"/>
    </source>
</evidence>
<dbReference type="InterPro" id="IPR025466">
    <property type="entry name" value="DUF4317"/>
</dbReference>
<organism evidence="2 3">
    <name type="scientific">Clostridium cavendishii DSM 21758</name>
    <dbReference type="NCBI Taxonomy" id="1121302"/>
    <lineage>
        <taxon>Bacteria</taxon>
        <taxon>Bacillati</taxon>
        <taxon>Bacillota</taxon>
        <taxon>Clostridia</taxon>
        <taxon>Eubacteriales</taxon>
        <taxon>Clostridiaceae</taxon>
        <taxon>Clostridium</taxon>
    </lineage>
</organism>
<feature type="coiled-coil region" evidence="1">
    <location>
        <begin position="326"/>
        <end position="360"/>
    </location>
</feature>
<reference evidence="2 3" key="1">
    <citation type="submission" date="2016-11" db="EMBL/GenBank/DDBJ databases">
        <authorList>
            <person name="Jaros S."/>
            <person name="Januszkiewicz K."/>
            <person name="Wedrychowicz H."/>
        </authorList>
    </citation>
    <scope>NUCLEOTIDE SEQUENCE [LARGE SCALE GENOMIC DNA]</scope>
    <source>
        <strain evidence="2 3">DSM 21758</strain>
    </source>
</reference>
<dbReference type="EMBL" id="FQZB01000015">
    <property type="protein sequence ID" value="SHK27864.1"/>
    <property type="molecule type" value="Genomic_DNA"/>
</dbReference>
<sequence length="449" mass="51660">MRKKDILELKKRFKKDHCTFTKMCGCYVNGEKNIILTFRETFLNLDEDEYFKYLEIAKKILSGTIGNNILELNFPLNENLENEKQISLMQLKKSQLKDDNLLEDFYESIINSYDYTGNFLILVFHDAYDVITKTTDNAKIDESEEVYEYILCAICPVSLSDPGLRYFEEEQKIKARIRDWVVETPTLGFVFPAFINRSSDVNSVMYYTKNAKDPHPELMEAALGCSAKQTATIQKETFQSIIKDSISADEEKAEKIFMEVQENLNTMIDEYNEIYDDPDSEPITLTQKDIQNLLVESGVPEEATTKIEKSYVESFGEDIPLAEHLIDSKALKANAQRRREEQLEKQVQVLQARLEEVKQETAVDNEAQFSTETNNDNMILTDTLEHNLEESQTINEDGNNLTPNYDVILQVKPEKIPKIKSQIIDGQKCIIIPIDEDEQATVNGLDDLI</sequence>
<dbReference type="Pfam" id="PF14199">
    <property type="entry name" value="DUF4317"/>
    <property type="match status" value="1"/>
</dbReference>
<keyword evidence="3" id="KW-1185">Reference proteome</keyword>
<evidence type="ECO:0000313" key="3">
    <source>
        <dbReference type="Proteomes" id="UP000184310"/>
    </source>
</evidence>
<evidence type="ECO:0000313" key="2">
    <source>
        <dbReference type="EMBL" id="SHK27864.1"/>
    </source>
</evidence>
<dbReference type="AlphaFoldDB" id="A0A1M6R5Y2"/>
<evidence type="ECO:0008006" key="4">
    <source>
        <dbReference type="Google" id="ProtNLM"/>
    </source>
</evidence>